<comment type="pathway">
    <text evidence="1">Carbohydrate acid metabolism.</text>
</comment>
<evidence type="ECO:0000313" key="8">
    <source>
        <dbReference type="Proteomes" id="UP000260812"/>
    </source>
</evidence>
<dbReference type="CDD" id="cd00452">
    <property type="entry name" value="KDPG_aldolase"/>
    <property type="match status" value="1"/>
</dbReference>
<sequence length="218" mass="23498">MERTLNLIFKEKIIAIIRGIERDAILDMARAIKKGGISCLEIALDHSTAGSVRNAYELITLLKKEFGEELCVGAGTVLSEEEVWQCARAGAAYIISPNTNCAVIRKTKQLGLVSMPGAFTPSEVVMAYEAGADIVKLFPAGILGIEYIKSVRSPLKHIAMSAVGNVTPENCTDFLNAGCCCVGVGSNLADRKVIACGDFEKITSNAREYVRNIRENAL</sequence>
<evidence type="ECO:0000256" key="2">
    <source>
        <dbReference type="ARBA" id="ARBA00006906"/>
    </source>
</evidence>
<dbReference type="Gene3D" id="3.20.20.70">
    <property type="entry name" value="Aldolase class I"/>
    <property type="match status" value="1"/>
</dbReference>
<dbReference type="SUPFAM" id="SSF51569">
    <property type="entry name" value="Aldolase"/>
    <property type="match status" value="1"/>
</dbReference>
<evidence type="ECO:0000256" key="5">
    <source>
        <dbReference type="ARBA" id="ARBA00023277"/>
    </source>
</evidence>
<dbReference type="Proteomes" id="UP000261166">
    <property type="component" value="Unassembled WGS sequence"/>
</dbReference>
<dbReference type="OrthoDB" id="9802667at2"/>
<evidence type="ECO:0000256" key="1">
    <source>
        <dbReference type="ARBA" id="ARBA00004761"/>
    </source>
</evidence>
<dbReference type="EMBL" id="QVLU01000010">
    <property type="protein sequence ID" value="RGE71375.1"/>
    <property type="molecule type" value="Genomic_DNA"/>
</dbReference>
<evidence type="ECO:0000313" key="6">
    <source>
        <dbReference type="EMBL" id="RGE59850.1"/>
    </source>
</evidence>
<dbReference type="InterPro" id="IPR031338">
    <property type="entry name" value="KDPG/KHG_AS_2"/>
</dbReference>
<dbReference type="AlphaFoldDB" id="A0A3E3I443"/>
<keyword evidence="5" id="KW-0119">Carbohydrate metabolism</keyword>
<accession>A0A3E3I443</accession>
<dbReference type="Pfam" id="PF01081">
    <property type="entry name" value="Aldolase"/>
    <property type="match status" value="1"/>
</dbReference>
<dbReference type="RefSeq" id="WP_021634955.1">
    <property type="nucleotide sequence ID" value="NZ_JBKVAZ010000038.1"/>
</dbReference>
<comment type="caution">
    <text evidence="6">The sequence shown here is derived from an EMBL/GenBank/DDBJ whole genome shotgun (WGS) entry which is preliminary data.</text>
</comment>
<dbReference type="PROSITE" id="PS00160">
    <property type="entry name" value="ALDOLASE_KDPG_KHG_2"/>
    <property type="match status" value="1"/>
</dbReference>
<organism evidence="6 8">
    <name type="scientific">Eisenbergiella massiliensis</name>
    <dbReference type="NCBI Taxonomy" id="1720294"/>
    <lineage>
        <taxon>Bacteria</taxon>
        <taxon>Bacillati</taxon>
        <taxon>Bacillota</taxon>
        <taxon>Clostridia</taxon>
        <taxon>Lachnospirales</taxon>
        <taxon>Lachnospiraceae</taxon>
        <taxon>Eisenbergiella</taxon>
    </lineage>
</organism>
<protein>
    <submittedName>
        <fullName evidence="6">2-dehydro-3-deoxyphosphogluconate aldolase</fullName>
    </submittedName>
</protein>
<name>A0A3E3I443_9FIRM</name>
<comment type="subunit">
    <text evidence="3">Homotrimer.</text>
</comment>
<dbReference type="InterPro" id="IPR000887">
    <property type="entry name" value="Aldlse_KDPG_KHG"/>
</dbReference>
<evidence type="ECO:0000313" key="9">
    <source>
        <dbReference type="Proteomes" id="UP000261166"/>
    </source>
</evidence>
<keyword evidence="4" id="KW-0456">Lyase</keyword>
<comment type="similarity">
    <text evidence="2">Belongs to the KHG/KDPG aldolase family.</text>
</comment>
<evidence type="ECO:0000313" key="7">
    <source>
        <dbReference type="EMBL" id="RGE71375.1"/>
    </source>
</evidence>
<keyword evidence="8" id="KW-1185">Reference proteome</keyword>
<reference evidence="6 9" key="1">
    <citation type="submission" date="2018-08" db="EMBL/GenBank/DDBJ databases">
        <title>A genome reference for cultivated species of the human gut microbiota.</title>
        <authorList>
            <person name="Zou Y."/>
            <person name="Xue W."/>
            <person name="Luo G."/>
        </authorList>
    </citation>
    <scope>NUCLEOTIDE SEQUENCE [LARGE SCALE GENOMIC DNA]</scope>
    <source>
        <strain evidence="7 9">AF26-4BH</strain>
        <strain evidence="6">TF05-5AC</strain>
    </source>
</reference>
<dbReference type="GO" id="GO:0016829">
    <property type="term" value="F:lyase activity"/>
    <property type="evidence" value="ECO:0007669"/>
    <property type="project" value="UniProtKB-KW"/>
</dbReference>
<evidence type="ECO:0000256" key="4">
    <source>
        <dbReference type="ARBA" id="ARBA00023239"/>
    </source>
</evidence>
<dbReference type="EMBL" id="QVLV01000008">
    <property type="protein sequence ID" value="RGE59850.1"/>
    <property type="molecule type" value="Genomic_DNA"/>
</dbReference>
<evidence type="ECO:0000256" key="3">
    <source>
        <dbReference type="ARBA" id="ARBA00011233"/>
    </source>
</evidence>
<gene>
    <name evidence="7" type="ORF">DWY69_12220</name>
    <name evidence="6" type="ORF">DXC51_13730</name>
</gene>
<dbReference type="Proteomes" id="UP000260812">
    <property type="component" value="Unassembled WGS sequence"/>
</dbReference>
<dbReference type="GeneID" id="97987901"/>
<proteinExistence type="inferred from homology"/>
<dbReference type="PANTHER" id="PTHR30246:SF1">
    <property type="entry name" value="2-DEHYDRO-3-DEOXY-6-PHOSPHOGALACTONATE ALDOLASE-RELATED"/>
    <property type="match status" value="1"/>
</dbReference>
<dbReference type="InterPro" id="IPR013785">
    <property type="entry name" value="Aldolase_TIM"/>
</dbReference>
<dbReference type="PANTHER" id="PTHR30246">
    <property type="entry name" value="2-KETO-3-DEOXY-6-PHOSPHOGLUCONATE ALDOLASE"/>
    <property type="match status" value="1"/>
</dbReference>